<evidence type="ECO:0000313" key="2">
    <source>
        <dbReference type="EMBL" id="MBP2320191.1"/>
    </source>
</evidence>
<evidence type="ECO:0000313" key="3">
    <source>
        <dbReference type="Proteomes" id="UP001519332"/>
    </source>
</evidence>
<dbReference type="InterPro" id="IPR017853">
    <property type="entry name" value="GH"/>
</dbReference>
<comment type="caution">
    <text evidence="2">The sequence shown here is derived from an EMBL/GenBank/DDBJ whole genome shotgun (WGS) entry which is preliminary data.</text>
</comment>
<dbReference type="SUPFAM" id="SSF51445">
    <property type="entry name" value="(Trans)glycosidases"/>
    <property type="match status" value="1"/>
</dbReference>
<reference evidence="2 3" key="1">
    <citation type="submission" date="2021-03" db="EMBL/GenBank/DDBJ databases">
        <title>Sequencing the genomes of 1000 actinobacteria strains.</title>
        <authorList>
            <person name="Klenk H.-P."/>
        </authorList>
    </citation>
    <scope>NUCLEOTIDE SEQUENCE [LARGE SCALE GENOMIC DNA]</scope>
    <source>
        <strain evidence="2 3">DSM 46670</strain>
    </source>
</reference>
<keyword evidence="1" id="KW-0812">Transmembrane</keyword>
<gene>
    <name evidence="2" type="ORF">JOF56_000576</name>
</gene>
<accession>A0ABS4T6Z2</accession>
<proteinExistence type="predicted"/>
<keyword evidence="3" id="KW-1185">Reference proteome</keyword>
<evidence type="ECO:0008006" key="4">
    <source>
        <dbReference type="Google" id="ProtNLM"/>
    </source>
</evidence>
<keyword evidence="1" id="KW-0472">Membrane</keyword>
<feature type="transmembrane region" description="Helical" evidence="1">
    <location>
        <begin position="12"/>
        <end position="32"/>
    </location>
</feature>
<dbReference type="Gene3D" id="3.20.20.80">
    <property type="entry name" value="Glycosidases"/>
    <property type="match status" value="1"/>
</dbReference>
<dbReference type="Proteomes" id="UP001519332">
    <property type="component" value="Unassembled WGS sequence"/>
</dbReference>
<sequence length="331" mass="36230">MKRPWVRHSLTTLGALMMVPLLALTVIVTWLWTQGSGHVPADARGNGSDAMWLGHAWVDGRKTQSDVDALTEHLKQTEIRDLFVHSGPLSPDGSLDPSLRPQAKWLVAAMHRAMPGVRVQAWLGAVVAKDRLNPDNDGIRKLMVASAAQVLDDGFDGVHYDLEPMADGTTGFLRLLESTRELTRARDAVLSVAAHQVEVVPGMRRLGQLMIGKPHWWTTGYLRNVAERVDQVAIMAYDTGVPFETGYSGYVRAQTKKALEAVPSTVALFIGIPAYHSAGPGHTDAETVPAALRGVRLALDGGKPERPFGVAVYIDFEATAQDWAAYRTEWR</sequence>
<dbReference type="RefSeq" id="WP_209634089.1">
    <property type="nucleotide sequence ID" value="NZ_JAGINW010000001.1"/>
</dbReference>
<organism evidence="2 3">
    <name type="scientific">Kibdelosporangium banguiense</name>
    <dbReference type="NCBI Taxonomy" id="1365924"/>
    <lineage>
        <taxon>Bacteria</taxon>
        <taxon>Bacillati</taxon>
        <taxon>Actinomycetota</taxon>
        <taxon>Actinomycetes</taxon>
        <taxon>Pseudonocardiales</taxon>
        <taxon>Pseudonocardiaceae</taxon>
        <taxon>Kibdelosporangium</taxon>
    </lineage>
</organism>
<evidence type="ECO:0000256" key="1">
    <source>
        <dbReference type="SAM" id="Phobius"/>
    </source>
</evidence>
<protein>
    <recommendedName>
        <fullName evidence="4">GH18 domain-containing protein</fullName>
    </recommendedName>
</protein>
<dbReference type="EMBL" id="JAGINW010000001">
    <property type="protein sequence ID" value="MBP2320191.1"/>
    <property type="molecule type" value="Genomic_DNA"/>
</dbReference>
<name>A0ABS4T6Z2_9PSEU</name>
<keyword evidence="1" id="KW-1133">Transmembrane helix</keyword>